<feature type="region of interest" description="Disordered" evidence="1">
    <location>
        <begin position="455"/>
        <end position="515"/>
    </location>
</feature>
<evidence type="ECO:0000313" key="3">
    <source>
        <dbReference type="Proteomes" id="UP001071777"/>
    </source>
</evidence>
<feature type="compositionally biased region" description="Polar residues" evidence="1">
    <location>
        <begin position="1030"/>
        <end position="1051"/>
    </location>
</feature>
<evidence type="ECO:0000256" key="1">
    <source>
        <dbReference type="SAM" id="MobiDB-lite"/>
    </source>
</evidence>
<comment type="caution">
    <text evidence="2">The sequence shown here is derived from an EMBL/GenBank/DDBJ whole genome shotgun (WGS) entry which is preliminary data.</text>
</comment>
<feature type="compositionally biased region" description="Polar residues" evidence="1">
    <location>
        <begin position="92"/>
        <end position="102"/>
    </location>
</feature>
<feature type="compositionally biased region" description="Acidic residues" evidence="1">
    <location>
        <begin position="493"/>
        <end position="505"/>
    </location>
</feature>
<feature type="compositionally biased region" description="Basic and acidic residues" evidence="1">
    <location>
        <begin position="171"/>
        <end position="187"/>
    </location>
</feature>
<feature type="compositionally biased region" description="Basic and acidic residues" evidence="1">
    <location>
        <begin position="53"/>
        <end position="69"/>
    </location>
</feature>
<proteinExistence type="predicted"/>
<feature type="region of interest" description="Disordered" evidence="1">
    <location>
        <begin position="631"/>
        <end position="652"/>
    </location>
</feature>
<feature type="compositionally biased region" description="Basic and acidic residues" evidence="1">
    <location>
        <begin position="202"/>
        <end position="213"/>
    </location>
</feature>
<feature type="region of interest" description="Disordered" evidence="1">
    <location>
        <begin position="275"/>
        <end position="295"/>
    </location>
</feature>
<sequence length="1298" mass="145945">MTKLKKAKSSKKLSFSDVGLEPKSIFELDDLSYKQRTRKSRKGLLDFDVNKNETSEKETEILTKSELKRSERKRKSLSKNKSKLEKLKSTNDSEPNTKINTTSSCESFKEFKSSIIDGSDEEEVKSNSFLSLEDSYKSVSDSSNSSIDTDSNDNSSTDHGEMLCPAEEHDEANSESKQDQVETDDFKIQVNDTYENLFDEILNDKIKKDEKTPTSKRTGMKREADSDHEHLQEDHLEISGGAKQPQEEDNGNNVGAINHSLDDIDLASIKEEAQECVDTKSISETPSPKKQSKRKMLYSFANSVWDYMKPVSLDDLEKKQIESGIKSVESSPKNDSNKSKIENDDVDQVKVESNEADDKLLSSNDLVEECNNEKDLKQVDIIERSKSQEVIGSSNDYTQMSNTGVSSNDSPVISNSHNVSPTATPARRSKRQMLYSFANSIWDYVKPVSLDELEGRNEGNGQISEPPKHQELRNHFDTSDDVSDSEFYIRESEGEDEEAPQDEDIENKQDQMDDQVDHVLTQALEENKQDVSHEHDPDTHKEQVLDPVLKEVAEDNTIAPVIGSESKYEEQEIELDQKIPESTVECDEAPTSQEVEQPLVQTLDSQDTVIPKGEEGNQTDILAPTEELKEVPDEIGGAQECADDSDSKDPETSLNQVRAESGHLDKILQDITADSNMIIEELSQMNLGDVRDRPEEVLRVPDLSEISSIQEMIDSSYRGLLQSHLEKPLEREIVDLSREDQQGVIQSVDGDSAPQNVSDHLGSDQAMIERIENEILNTNLDIEDYNELFDRLHVHTDSNRDEFNMSALDLNAKPTECSQLDRKDNDEATEQPSSIIPDVSKQSTQEVDDSLFMSISSCQFPPEDDAVFASERELRDQSGLECSVGVPECSTVSPDQIELCGSNSELLEARPPTRKTNKSQLFSKLYRLDNKMSRKSSEILRRIQQLSQEMATISKSESMEGVKKDIVSFVSLVEIAPEPIKVERRQLNKEERRLVREEILPSKEDTSKKLLDASVNTEIFDKAVSSQEKGVNTISSHMGDVKSTTKGTQTSSPPPEKDEKVDSIFRNEIYKILDNNRLLRRGQKLKSGFANTDVSNDKEADNSHFSPSRHRRERYIQPEDHRYDIVIQSSNYTKDYPDSGPNSNGIQKDQSAKVSDKSTIYMANSRPEYKYKQDTNLVSAVSPNHSYTNYYSGGSSSSCSPPGARVQGNNHHISNNSYYYSAANTPFTTYSEYTIKPNAYVDQLGGSNYHVNYYCGKSGGSEEVKRYMYVDGLTNNNNLNSYYFSPQGQAGSQMGVGI</sequence>
<feature type="compositionally biased region" description="Basic and acidic residues" evidence="1">
    <location>
        <begin position="506"/>
        <end position="515"/>
    </location>
</feature>
<dbReference type="Proteomes" id="UP001071777">
    <property type="component" value="Unassembled WGS sequence"/>
</dbReference>
<feature type="compositionally biased region" description="Basic and acidic residues" evidence="1">
    <location>
        <begin position="82"/>
        <end position="91"/>
    </location>
</feature>
<feature type="compositionally biased region" description="Basic residues" evidence="1">
    <location>
        <begin position="70"/>
        <end position="81"/>
    </location>
</feature>
<feature type="compositionally biased region" description="Basic and acidic residues" evidence="1">
    <location>
        <begin position="220"/>
        <end position="237"/>
    </location>
</feature>
<organism evidence="2 3">
    <name type="scientific">Cryptosporidium canis</name>
    <dbReference type="NCBI Taxonomy" id="195482"/>
    <lineage>
        <taxon>Eukaryota</taxon>
        <taxon>Sar</taxon>
        <taxon>Alveolata</taxon>
        <taxon>Apicomplexa</taxon>
        <taxon>Conoidasida</taxon>
        <taxon>Coccidia</taxon>
        <taxon>Eucoccidiorida</taxon>
        <taxon>Eimeriorina</taxon>
        <taxon>Cryptosporidiidae</taxon>
        <taxon>Cryptosporidium</taxon>
    </lineage>
</organism>
<feature type="compositionally biased region" description="Polar residues" evidence="1">
    <location>
        <begin position="1140"/>
        <end position="1149"/>
    </location>
</feature>
<protein>
    <submittedName>
        <fullName evidence="2">Uncharacterized protein</fullName>
    </submittedName>
</protein>
<accession>A0ABQ8P398</accession>
<name>A0ABQ8P398_9CRYT</name>
<reference evidence="2" key="1">
    <citation type="submission" date="2022-10" db="EMBL/GenBank/DDBJ databases">
        <title>Adaptive evolution leads to modifications in subtelomeric GC content in a zoonotic Cryptosporidium species.</title>
        <authorList>
            <person name="Li J."/>
            <person name="Feng Y."/>
            <person name="Xiao L."/>
        </authorList>
    </citation>
    <scope>NUCLEOTIDE SEQUENCE</scope>
    <source>
        <strain evidence="2">25894</strain>
    </source>
</reference>
<feature type="region of interest" description="Disordered" evidence="1">
    <location>
        <begin position="1089"/>
        <end position="1118"/>
    </location>
</feature>
<feature type="compositionally biased region" description="Polar residues" evidence="1">
    <location>
        <begin position="280"/>
        <end position="289"/>
    </location>
</feature>
<feature type="compositionally biased region" description="Basic and acidic residues" evidence="1">
    <location>
        <begin position="466"/>
        <end position="478"/>
    </location>
</feature>
<evidence type="ECO:0000313" key="2">
    <source>
        <dbReference type="EMBL" id="KAJ1606575.1"/>
    </source>
</evidence>
<feature type="compositionally biased region" description="Polar residues" evidence="1">
    <location>
        <begin position="388"/>
        <end position="423"/>
    </location>
</feature>
<dbReference type="EMBL" id="JAPCXB010000137">
    <property type="protein sequence ID" value="KAJ1606575.1"/>
    <property type="molecule type" value="Genomic_DNA"/>
</dbReference>
<keyword evidence="3" id="KW-1185">Reference proteome</keyword>
<feature type="compositionally biased region" description="Polar residues" evidence="1">
    <location>
        <begin position="830"/>
        <end position="843"/>
    </location>
</feature>
<feature type="region of interest" description="Disordered" evidence="1">
    <location>
        <begin position="53"/>
        <end position="103"/>
    </location>
</feature>
<feature type="region of interest" description="Disordered" evidence="1">
    <location>
        <begin position="814"/>
        <end position="843"/>
    </location>
</feature>
<feature type="region of interest" description="Disordered" evidence="1">
    <location>
        <begin position="202"/>
        <end position="259"/>
    </location>
</feature>
<feature type="region of interest" description="Disordered" evidence="1">
    <location>
        <begin position="116"/>
        <end position="188"/>
    </location>
</feature>
<feature type="region of interest" description="Disordered" evidence="1">
    <location>
        <begin position="1131"/>
        <end position="1156"/>
    </location>
</feature>
<feature type="region of interest" description="Disordered" evidence="1">
    <location>
        <begin position="1030"/>
        <end position="1062"/>
    </location>
</feature>
<feature type="compositionally biased region" description="Basic and acidic residues" evidence="1">
    <location>
        <begin position="335"/>
        <end position="360"/>
    </location>
</feature>
<feature type="region of interest" description="Disordered" evidence="1">
    <location>
        <begin position="324"/>
        <end position="427"/>
    </location>
</feature>
<feature type="compositionally biased region" description="Low complexity" evidence="1">
    <location>
        <begin position="131"/>
        <end position="155"/>
    </location>
</feature>
<gene>
    <name evidence="2" type="ORF">OJ252_3125</name>
</gene>
<feature type="compositionally biased region" description="Basic and acidic residues" evidence="1">
    <location>
        <begin position="371"/>
        <end position="387"/>
    </location>
</feature>